<evidence type="ECO:0000313" key="3">
    <source>
        <dbReference type="Proteomes" id="UP000054821"/>
    </source>
</evidence>
<organism evidence="2 3">
    <name type="scientific">Trichoderma gamsii</name>
    <dbReference type="NCBI Taxonomy" id="398673"/>
    <lineage>
        <taxon>Eukaryota</taxon>
        <taxon>Fungi</taxon>
        <taxon>Dikarya</taxon>
        <taxon>Ascomycota</taxon>
        <taxon>Pezizomycotina</taxon>
        <taxon>Sordariomycetes</taxon>
        <taxon>Hypocreomycetidae</taxon>
        <taxon>Hypocreales</taxon>
        <taxon>Hypocreaceae</taxon>
        <taxon>Trichoderma</taxon>
    </lineage>
</organism>
<dbReference type="AlphaFoldDB" id="A0A2P4ZG85"/>
<dbReference type="RefSeq" id="XP_024405078.1">
    <property type="nucleotide sequence ID" value="XM_024550183.1"/>
</dbReference>
<accession>A0A2P4ZG85</accession>
<protein>
    <submittedName>
        <fullName evidence="2">Uncharacterized protein</fullName>
    </submittedName>
</protein>
<comment type="caution">
    <text evidence="2">The sequence shown here is derived from an EMBL/GenBank/DDBJ whole genome shotgun (WGS) entry which is preliminary data.</text>
</comment>
<reference evidence="2 3" key="1">
    <citation type="journal article" date="2016" name="Genome Announc.">
        <title>Draft Whole-Genome Sequence of Trichoderma gamsii T6085, a Promising Biocontrol Agent of Fusarium Head Blight on Wheat.</title>
        <authorList>
            <person name="Baroncelli R."/>
            <person name="Zapparata A."/>
            <person name="Piaggeschi G."/>
            <person name="Sarrocco S."/>
            <person name="Vannacci G."/>
        </authorList>
    </citation>
    <scope>NUCLEOTIDE SEQUENCE [LARGE SCALE GENOMIC DNA]</scope>
    <source>
        <strain evidence="2 3">T6085</strain>
    </source>
</reference>
<evidence type="ECO:0000313" key="2">
    <source>
        <dbReference type="EMBL" id="PON23305.1"/>
    </source>
</evidence>
<keyword evidence="1" id="KW-0472">Membrane</keyword>
<dbReference type="Proteomes" id="UP000054821">
    <property type="component" value="Unassembled WGS sequence"/>
</dbReference>
<proteinExistence type="predicted"/>
<sequence>MLIDPYMRPLPLCHLSSLAFLHLHVDWLPLSSGMPISLFFGYSRILVSWPIALPLCKLITLGCLSALQSIHYTPR</sequence>
<dbReference type="EMBL" id="JPDN02000030">
    <property type="protein sequence ID" value="PON23305.1"/>
    <property type="molecule type" value="Genomic_DNA"/>
</dbReference>
<keyword evidence="3" id="KW-1185">Reference proteome</keyword>
<feature type="transmembrane region" description="Helical" evidence="1">
    <location>
        <begin position="49"/>
        <end position="67"/>
    </location>
</feature>
<keyword evidence="1" id="KW-0812">Transmembrane</keyword>
<evidence type="ECO:0000256" key="1">
    <source>
        <dbReference type="SAM" id="Phobius"/>
    </source>
</evidence>
<keyword evidence="1" id="KW-1133">Transmembrane helix</keyword>
<gene>
    <name evidence="2" type="ORF">TGAM01_v207832</name>
</gene>
<name>A0A2P4ZG85_9HYPO</name>
<dbReference type="GeneID" id="36347722"/>